<evidence type="ECO:0000256" key="1">
    <source>
        <dbReference type="ARBA" id="ARBA00004613"/>
    </source>
</evidence>
<dbReference type="GO" id="GO:0016837">
    <property type="term" value="F:carbon-oxygen lyase activity, acting on polysaccharides"/>
    <property type="evidence" value="ECO:0007669"/>
    <property type="project" value="TreeGrafter"/>
</dbReference>
<dbReference type="EMBL" id="NVQC01000037">
    <property type="protein sequence ID" value="PTL34932.1"/>
    <property type="molecule type" value="Genomic_DNA"/>
</dbReference>
<organism evidence="6 7">
    <name type="scientific">Candidatus Methylomirabilis limnetica</name>
    <dbReference type="NCBI Taxonomy" id="2033718"/>
    <lineage>
        <taxon>Bacteria</taxon>
        <taxon>Candidatus Methylomirabilota</taxon>
        <taxon>Candidatus Methylomirabilia</taxon>
        <taxon>Candidatus Methylomirabilales</taxon>
        <taxon>Candidatus Methylomirabilaceae</taxon>
        <taxon>Candidatus Methylomirabilis</taxon>
    </lineage>
</organism>
<keyword evidence="3" id="KW-0732">Signal</keyword>
<accession>A0A2T4TUZ8</accession>
<dbReference type="InterPro" id="IPR012334">
    <property type="entry name" value="Pectin_lyas_fold"/>
</dbReference>
<proteinExistence type="predicted"/>
<keyword evidence="2" id="KW-0964">Secreted</keyword>
<sequence length="419" mass="44441">MCRCLRNIGLVGISLAIAGVLWGCSVGHLSRSKTGALLPAPWSTHSPGLPYYVATTGSDANPGTDALPFRTISHGVSVLTPGDTLYIMSGTYAEALIHSIPPGTSWDSPVTVAAAPGHTVTLKPDPGAEFVLLFQGTQQYIIIDGLILDGTNVGYDVIKITWSVSGDPTTSAHHIRIKNSEVRNATLYNAGAHKQGVLIAGVGVDWNEFINLNVHHNGLTSYDHGFYIQSSHNVVEHCSVHHNAGYGVHLYNGYDRRTDSNIVRNNAVFTNGWRGILLGSGDGNVAYNNVVWGNRGGIRVNFSSPTNSKVYNNTTYNNTDYGILVESGTGAIVQNNIAYMNGTPEIQDSGTGSVIDRNLVGIDPQFVNAAAADFRLQPGSLAIDAGIAVSLVTTDIAGTLRPQGRGDDIGAFEFANPSP</sequence>
<reference evidence="7" key="2">
    <citation type="journal article" date="2018" name="Environ. Microbiol.">
        <title>Bloom of a denitrifying methanotroph, 'Candidatus Methylomirabilis limnetica', in a deep stratified lake.</title>
        <authorList>
            <person name="Graf J.S."/>
            <person name="Mayr M.J."/>
            <person name="Marchant H.K."/>
            <person name="Tienken D."/>
            <person name="Hach P.F."/>
            <person name="Brand A."/>
            <person name="Schubert C.J."/>
            <person name="Kuypers M.M."/>
            <person name="Milucka J."/>
        </authorList>
    </citation>
    <scope>NUCLEOTIDE SEQUENCE [LARGE SCALE GENOMIC DNA]</scope>
    <source>
        <strain evidence="7">Zug</strain>
    </source>
</reference>
<dbReference type="Proteomes" id="UP000241436">
    <property type="component" value="Unassembled WGS sequence"/>
</dbReference>
<dbReference type="SUPFAM" id="SSF51126">
    <property type="entry name" value="Pectin lyase-like"/>
    <property type="match status" value="1"/>
</dbReference>
<dbReference type="SMART" id="SM00710">
    <property type="entry name" value="PbH1"/>
    <property type="match status" value="5"/>
</dbReference>
<feature type="domain" description="Right handed beta helix" evidence="5">
    <location>
        <begin position="196"/>
        <end position="356"/>
    </location>
</feature>
<feature type="domain" description="DUF1565" evidence="4">
    <location>
        <begin position="56"/>
        <end position="96"/>
    </location>
</feature>
<dbReference type="PANTHER" id="PTHR40088:SF2">
    <property type="entry name" value="SECRETED SUGAR HYDROLASE"/>
    <property type="match status" value="1"/>
</dbReference>
<dbReference type="InterPro" id="IPR011459">
    <property type="entry name" value="DUF1565"/>
</dbReference>
<dbReference type="InterPro" id="IPR059226">
    <property type="entry name" value="Choice_anch_Q_dom"/>
</dbReference>
<evidence type="ECO:0000313" key="6">
    <source>
        <dbReference type="EMBL" id="PTL34932.1"/>
    </source>
</evidence>
<evidence type="ECO:0000313" key="7">
    <source>
        <dbReference type="Proteomes" id="UP000241436"/>
    </source>
</evidence>
<evidence type="ECO:0000259" key="4">
    <source>
        <dbReference type="Pfam" id="PF07602"/>
    </source>
</evidence>
<dbReference type="InterPro" id="IPR052052">
    <property type="entry name" value="Polysaccharide_Lyase_9"/>
</dbReference>
<evidence type="ECO:0000259" key="5">
    <source>
        <dbReference type="Pfam" id="PF13229"/>
    </source>
</evidence>
<keyword evidence="7" id="KW-1185">Reference proteome</keyword>
<reference evidence="6 7" key="1">
    <citation type="submission" date="2017-09" db="EMBL/GenBank/DDBJ databases">
        <title>Bloom of a denitrifying methanotroph, Candidatus Methylomirabilis limnetica, in a deep stratified lake.</title>
        <authorList>
            <person name="Graf J.S."/>
            <person name="Marchant H.K."/>
            <person name="Tienken D."/>
            <person name="Hach P.F."/>
            <person name="Brand A."/>
            <person name="Schubert C.J."/>
            <person name="Kuypers M.M."/>
            <person name="Milucka J."/>
        </authorList>
    </citation>
    <scope>NUCLEOTIDE SEQUENCE [LARGE SCALE GENOMIC DNA]</scope>
    <source>
        <strain evidence="6 7">Zug</strain>
    </source>
</reference>
<name>A0A2T4TUZ8_9BACT</name>
<comment type="caution">
    <text evidence="6">The sequence shown here is derived from an EMBL/GenBank/DDBJ whole genome shotgun (WGS) entry which is preliminary data.</text>
</comment>
<dbReference type="Pfam" id="PF13229">
    <property type="entry name" value="Beta_helix"/>
    <property type="match status" value="1"/>
</dbReference>
<dbReference type="GO" id="GO:0005576">
    <property type="term" value="C:extracellular region"/>
    <property type="evidence" value="ECO:0007669"/>
    <property type="project" value="UniProtKB-SubCell"/>
</dbReference>
<dbReference type="Gene3D" id="2.160.20.10">
    <property type="entry name" value="Single-stranded right-handed beta-helix, Pectin lyase-like"/>
    <property type="match status" value="1"/>
</dbReference>
<dbReference type="InterPro" id="IPR006626">
    <property type="entry name" value="PbH1"/>
</dbReference>
<dbReference type="InterPro" id="IPR039448">
    <property type="entry name" value="Beta_helix"/>
</dbReference>
<dbReference type="Pfam" id="PF07602">
    <property type="entry name" value="DUF1565"/>
    <property type="match status" value="1"/>
</dbReference>
<dbReference type="PANTHER" id="PTHR40088">
    <property type="entry name" value="PECTATE LYASE (EUROFUNG)"/>
    <property type="match status" value="1"/>
</dbReference>
<evidence type="ECO:0000256" key="2">
    <source>
        <dbReference type="ARBA" id="ARBA00022525"/>
    </source>
</evidence>
<comment type="subcellular location">
    <subcellularLocation>
        <location evidence="1">Secreted</location>
    </subcellularLocation>
</comment>
<dbReference type="AlphaFoldDB" id="A0A2T4TUZ8"/>
<protein>
    <submittedName>
        <fullName evidence="6">Uncharacterized protein</fullName>
    </submittedName>
</protein>
<evidence type="ECO:0000256" key="3">
    <source>
        <dbReference type="ARBA" id="ARBA00022729"/>
    </source>
</evidence>
<dbReference type="InterPro" id="IPR011050">
    <property type="entry name" value="Pectin_lyase_fold/virulence"/>
</dbReference>
<gene>
    <name evidence="6" type="ORF">CLG94_12400</name>
</gene>
<dbReference type="NCBIfam" id="NF041518">
    <property type="entry name" value="choice_anch_Q"/>
    <property type="match status" value="1"/>
</dbReference>